<dbReference type="Proteomes" id="UP000838878">
    <property type="component" value="Chromosome 5"/>
</dbReference>
<name>A0A8J9VN56_9NEOP</name>
<dbReference type="Pfam" id="PF03067">
    <property type="entry name" value="LPMO_10"/>
    <property type="match status" value="1"/>
</dbReference>
<organism evidence="3 4">
    <name type="scientific">Brenthis ino</name>
    <name type="common">lesser marbled fritillary</name>
    <dbReference type="NCBI Taxonomy" id="405034"/>
    <lineage>
        <taxon>Eukaryota</taxon>
        <taxon>Metazoa</taxon>
        <taxon>Ecdysozoa</taxon>
        <taxon>Arthropoda</taxon>
        <taxon>Hexapoda</taxon>
        <taxon>Insecta</taxon>
        <taxon>Pterygota</taxon>
        <taxon>Neoptera</taxon>
        <taxon>Endopterygota</taxon>
        <taxon>Lepidoptera</taxon>
        <taxon>Glossata</taxon>
        <taxon>Ditrysia</taxon>
        <taxon>Papilionoidea</taxon>
        <taxon>Nymphalidae</taxon>
        <taxon>Heliconiinae</taxon>
        <taxon>Argynnini</taxon>
        <taxon>Brenthis</taxon>
    </lineage>
</organism>
<dbReference type="EMBL" id="OV170225">
    <property type="protein sequence ID" value="CAH0725498.1"/>
    <property type="molecule type" value="Genomic_DNA"/>
</dbReference>
<evidence type="ECO:0000256" key="1">
    <source>
        <dbReference type="SAM" id="SignalP"/>
    </source>
</evidence>
<feature type="non-terminal residue" evidence="3">
    <location>
        <position position="221"/>
    </location>
</feature>
<protein>
    <recommendedName>
        <fullName evidence="2">Chitin-binding type-4 domain-containing protein</fullName>
    </recommendedName>
</protein>
<keyword evidence="1" id="KW-0732">Signal</keyword>
<dbReference type="PANTHER" id="PTHR21113:SF4">
    <property type="entry name" value="CHITIN-BINDING TYPE-4 DOMAIN-CONTAINING PROTEIN"/>
    <property type="match status" value="1"/>
</dbReference>
<feature type="chain" id="PRO_5035465408" description="Chitin-binding type-4 domain-containing protein" evidence="1">
    <location>
        <begin position="18"/>
        <end position="221"/>
    </location>
</feature>
<gene>
    <name evidence="3" type="ORF">BINO364_LOCUS11076</name>
</gene>
<evidence type="ECO:0000313" key="4">
    <source>
        <dbReference type="Proteomes" id="UP000838878"/>
    </source>
</evidence>
<proteinExistence type="predicted"/>
<dbReference type="OrthoDB" id="64893at2759"/>
<reference evidence="3" key="1">
    <citation type="submission" date="2021-12" db="EMBL/GenBank/DDBJ databases">
        <authorList>
            <person name="Martin H S."/>
        </authorList>
    </citation>
    <scope>NUCLEOTIDE SEQUENCE</scope>
</reference>
<accession>A0A8J9VN56</accession>
<dbReference type="PANTHER" id="PTHR21113">
    <property type="entry name" value="AGAP001705-PA"/>
    <property type="match status" value="1"/>
</dbReference>
<dbReference type="InterPro" id="IPR004302">
    <property type="entry name" value="Cellulose/chitin-bd_N"/>
</dbReference>
<keyword evidence="4" id="KW-1185">Reference proteome</keyword>
<sequence>MLRQILALTVVVISVSGHGRLSDPPSRASMWRYGYSTVPNYDDTGLFCGGFWRHYEINDGKCGICGDAYDLEEPRPHEIGGMYGSGIIVAEYEPGQVISPLVEITAYHEGYWVFMICPDPTSNDQSCFDQYPVELEKGGTKFYPPGTGEYRVSYRLPENLTCDHCVLQWRYVAGNNWGICEDGVGRMGCGNQENFLACADITIKSKIIPVVNAPLILDKLN</sequence>
<dbReference type="AlphaFoldDB" id="A0A8J9VN56"/>
<evidence type="ECO:0000313" key="3">
    <source>
        <dbReference type="EMBL" id="CAH0725498.1"/>
    </source>
</evidence>
<feature type="domain" description="Chitin-binding type-4" evidence="2">
    <location>
        <begin position="18"/>
        <end position="201"/>
    </location>
</feature>
<evidence type="ECO:0000259" key="2">
    <source>
        <dbReference type="Pfam" id="PF03067"/>
    </source>
</evidence>
<feature type="signal peptide" evidence="1">
    <location>
        <begin position="1"/>
        <end position="17"/>
    </location>
</feature>